<reference evidence="1" key="1">
    <citation type="submission" date="2019-12" db="EMBL/GenBank/DDBJ databases">
        <title>Genome sequencing and annotation of Brassica cretica.</title>
        <authorList>
            <person name="Studholme D.J."/>
            <person name="Sarris P."/>
        </authorList>
    </citation>
    <scope>NUCLEOTIDE SEQUENCE</scope>
    <source>
        <strain evidence="1">PFS-109/04</strain>
        <tissue evidence="1">Leaf</tissue>
    </source>
</reference>
<dbReference type="Proteomes" id="UP000712600">
    <property type="component" value="Unassembled WGS sequence"/>
</dbReference>
<gene>
    <name evidence="1" type="ORF">F2Q69_00037233</name>
</gene>
<comment type="caution">
    <text evidence="1">The sequence shown here is derived from an EMBL/GenBank/DDBJ whole genome shotgun (WGS) entry which is preliminary data.</text>
</comment>
<organism evidence="1 2">
    <name type="scientific">Brassica cretica</name>
    <name type="common">Mustard</name>
    <dbReference type="NCBI Taxonomy" id="69181"/>
    <lineage>
        <taxon>Eukaryota</taxon>
        <taxon>Viridiplantae</taxon>
        <taxon>Streptophyta</taxon>
        <taxon>Embryophyta</taxon>
        <taxon>Tracheophyta</taxon>
        <taxon>Spermatophyta</taxon>
        <taxon>Magnoliopsida</taxon>
        <taxon>eudicotyledons</taxon>
        <taxon>Gunneridae</taxon>
        <taxon>Pentapetalae</taxon>
        <taxon>rosids</taxon>
        <taxon>malvids</taxon>
        <taxon>Brassicales</taxon>
        <taxon>Brassicaceae</taxon>
        <taxon>Brassiceae</taxon>
        <taxon>Brassica</taxon>
    </lineage>
</organism>
<dbReference type="AlphaFoldDB" id="A0A8S9STT7"/>
<evidence type="ECO:0000313" key="1">
    <source>
        <dbReference type="EMBL" id="KAF3604517.1"/>
    </source>
</evidence>
<dbReference type="EMBL" id="QGKX02000004">
    <property type="protein sequence ID" value="KAF3604517.1"/>
    <property type="molecule type" value="Genomic_DNA"/>
</dbReference>
<evidence type="ECO:0000313" key="2">
    <source>
        <dbReference type="Proteomes" id="UP000712600"/>
    </source>
</evidence>
<accession>A0A8S9STT7</accession>
<name>A0A8S9STT7_BRACR</name>
<protein>
    <submittedName>
        <fullName evidence="1">Uncharacterized protein</fullName>
    </submittedName>
</protein>
<proteinExistence type="predicted"/>
<sequence>MARPEGVKAAKVKGKKEEKEFKSIWEIKQRDFALKDKLNKQKLLDSLLAKTESLSELEIALKNKRITEMLAIWSDGLCFS</sequence>